<name>A0ABT1JN27_ACTCY</name>
<dbReference type="SUPFAM" id="SSF53335">
    <property type="entry name" value="S-adenosyl-L-methionine-dependent methyltransferases"/>
    <property type="match status" value="1"/>
</dbReference>
<sequence length="559" mass="60598">MATSQDGADAERPDDVTDTALAAVAGLSQEAGIHRDRVRAVLALIVAGPVSLADAVRLAAVPRRTVEELLTALGPDLDRISRRGEEEEFRLRPDRVAQYRPLLGRVSRPPSEPRQPGFEDHADLVATTTEDIASGPPPLPHLDHVPATPTSVVNRALWLRDTYDLVDARVMFLGDHDLTSLALGGLCPDLPITVVDLDERVLEHIDTIATRRGLRVRCLHADLRFGLPPTAVRQADLVFTDPPYTEEGIGLFAARGVEALRAGTGRLLVAYGYSARTPRLGLTVQRQLGRLGLLFEAILPDFDRYVGAQAIGSSSDLYVCRPVSGAGRRPQDAPSNIYTHGAQSVEAAGRTAERTADWTSRLRDLVGATDDDSAPRRVDWSEPVGPPGGVLLADATGDQGFGPLRILLAASADRVAVLVPDGHPDVVDEAGQRRLAGLLEGRYQLRFHRGVPGRGQAVIAATPAGPAEDPARPADRTGSRLAEGEWCARQLLRRAHGRVDNVWREALIRRRAADGVSLNKKEARELVRRLAPRREDLAERLIDLPRHRLAELLAAVRAS</sequence>
<dbReference type="EMBL" id="AUBJ02000001">
    <property type="protein sequence ID" value="MCP2333752.1"/>
    <property type="molecule type" value="Genomic_DNA"/>
</dbReference>
<keyword evidence="2" id="KW-0489">Methyltransferase</keyword>
<evidence type="ECO:0000313" key="2">
    <source>
        <dbReference type="EMBL" id="MCP2333752.1"/>
    </source>
</evidence>
<dbReference type="GO" id="GO:0008168">
    <property type="term" value="F:methyltransferase activity"/>
    <property type="evidence" value="ECO:0007669"/>
    <property type="project" value="UniProtKB-KW"/>
</dbReference>
<keyword evidence="2" id="KW-0808">Transferase</keyword>
<evidence type="ECO:0000313" key="3">
    <source>
        <dbReference type="Proteomes" id="UP000791080"/>
    </source>
</evidence>
<dbReference type="InterPro" id="IPR002723">
    <property type="entry name" value="BpsA_C"/>
</dbReference>
<proteinExistence type="predicted"/>
<organism evidence="2 3">
    <name type="scientific">Actinoalloteichus caeruleus DSM 43889</name>
    <dbReference type="NCBI Taxonomy" id="1120930"/>
    <lineage>
        <taxon>Bacteria</taxon>
        <taxon>Bacillati</taxon>
        <taxon>Actinomycetota</taxon>
        <taxon>Actinomycetes</taxon>
        <taxon>Pseudonocardiales</taxon>
        <taxon>Pseudonocardiaceae</taxon>
        <taxon>Actinoalloteichus</taxon>
        <taxon>Actinoalloteichus cyanogriseus</taxon>
    </lineage>
</organism>
<dbReference type="CDD" id="cd02440">
    <property type="entry name" value="AdoMet_MTases"/>
    <property type="match status" value="1"/>
</dbReference>
<accession>A0ABT1JN27</accession>
<dbReference type="Proteomes" id="UP000791080">
    <property type="component" value="Unassembled WGS sequence"/>
</dbReference>
<keyword evidence="3" id="KW-1185">Reference proteome</keyword>
<comment type="caution">
    <text evidence="2">The sequence shown here is derived from an EMBL/GenBank/DDBJ whole genome shotgun (WGS) entry which is preliminary data.</text>
</comment>
<gene>
    <name evidence="2" type="ORF">G443_004022</name>
</gene>
<feature type="domain" description="N(4)-bis(aminopropyl)spermidine synthase C-terminal" evidence="1">
    <location>
        <begin position="134"/>
        <end position="310"/>
    </location>
</feature>
<dbReference type="PROSITE" id="PS00092">
    <property type="entry name" value="N6_MTASE"/>
    <property type="match status" value="1"/>
</dbReference>
<reference evidence="2 3" key="1">
    <citation type="submission" date="2022-06" db="EMBL/GenBank/DDBJ databases">
        <title>Genomic Encyclopedia of Type Strains, Phase I: the one thousand microbial genomes (KMG-I) project.</title>
        <authorList>
            <person name="Kyrpides N."/>
        </authorList>
    </citation>
    <scope>NUCLEOTIDE SEQUENCE [LARGE SCALE GENOMIC DNA]</scope>
    <source>
        <strain evidence="2 3">DSM 43889</strain>
    </source>
</reference>
<dbReference type="Gene3D" id="3.40.50.150">
    <property type="entry name" value="Vaccinia Virus protein VP39"/>
    <property type="match status" value="1"/>
</dbReference>
<dbReference type="InterPro" id="IPR002052">
    <property type="entry name" value="DNA_methylase_N6_adenine_CS"/>
</dbReference>
<protein>
    <submittedName>
        <fullName evidence="2">Methyltransferase</fullName>
    </submittedName>
</protein>
<dbReference type="GO" id="GO:0032259">
    <property type="term" value="P:methylation"/>
    <property type="evidence" value="ECO:0007669"/>
    <property type="project" value="UniProtKB-KW"/>
</dbReference>
<evidence type="ECO:0000259" key="1">
    <source>
        <dbReference type="Pfam" id="PF01861"/>
    </source>
</evidence>
<dbReference type="InterPro" id="IPR029063">
    <property type="entry name" value="SAM-dependent_MTases_sf"/>
</dbReference>
<dbReference type="Pfam" id="PF01861">
    <property type="entry name" value="BpsA_C"/>
    <property type="match status" value="1"/>
</dbReference>
<dbReference type="RefSeq" id="WP_245588849.1">
    <property type="nucleotide sequence ID" value="NZ_AUBJ02000001.1"/>
</dbReference>